<evidence type="ECO:0000256" key="2">
    <source>
        <dbReference type="SAM" id="SignalP"/>
    </source>
</evidence>
<protein>
    <submittedName>
        <fullName evidence="3">(pine wood nematode) hypothetical protein</fullName>
    </submittedName>
</protein>
<evidence type="ECO:0000313" key="4">
    <source>
        <dbReference type="Proteomes" id="UP000659654"/>
    </source>
</evidence>
<feature type="region of interest" description="Disordered" evidence="1">
    <location>
        <begin position="52"/>
        <end position="72"/>
    </location>
</feature>
<dbReference type="EMBL" id="CAJFCV020000002">
    <property type="protein sequence ID" value="CAG9094086.1"/>
    <property type="molecule type" value="Genomic_DNA"/>
</dbReference>
<dbReference type="Proteomes" id="UP000582659">
    <property type="component" value="Unassembled WGS sequence"/>
</dbReference>
<sequence>MVKLGLWSLFLFSLVNFAYSEGEIGDENGLESSGELPEQKKRSKAGCNRRWLGGSRTFSPNDVDEDDDDTSYSKRTAHQDVYLWPSLSDRDRQVIRDAFFQISRRTCIKFEELDYKPWYHADRWQEDKPYVVIKKSKKFSGYTDNNIEDVTQRSLIYLSEKALNEENFNNSRGMVMEQLLRYMGYREEYLRPDAASYIQPKKKIKIKKAIPSFSEEQLQWPFDPESITIPSQARNWYTVTLYCNGREDKDIGNGQRAGLLTRWDAVKLNSMYCPHMVGFADPTKGPCVVKRKGKKKNDFRI</sequence>
<dbReference type="Gene3D" id="3.40.390.10">
    <property type="entry name" value="Collagenase (Catalytic Domain)"/>
    <property type="match status" value="1"/>
</dbReference>
<feature type="chain" id="PRO_5035384813" evidence="2">
    <location>
        <begin position="21"/>
        <end position="301"/>
    </location>
</feature>
<evidence type="ECO:0000313" key="3">
    <source>
        <dbReference type="EMBL" id="CAD5214084.1"/>
    </source>
</evidence>
<name>A0A7I8WNY5_BURXY</name>
<organism evidence="3 4">
    <name type="scientific">Bursaphelenchus xylophilus</name>
    <name type="common">Pinewood nematode worm</name>
    <name type="synonym">Aphelenchoides xylophilus</name>
    <dbReference type="NCBI Taxonomy" id="6326"/>
    <lineage>
        <taxon>Eukaryota</taxon>
        <taxon>Metazoa</taxon>
        <taxon>Ecdysozoa</taxon>
        <taxon>Nematoda</taxon>
        <taxon>Chromadorea</taxon>
        <taxon>Rhabditida</taxon>
        <taxon>Tylenchina</taxon>
        <taxon>Tylenchomorpha</taxon>
        <taxon>Aphelenchoidea</taxon>
        <taxon>Aphelenchoididae</taxon>
        <taxon>Bursaphelenchus</taxon>
    </lineage>
</organism>
<dbReference type="GO" id="GO:0008237">
    <property type="term" value="F:metallopeptidase activity"/>
    <property type="evidence" value="ECO:0007669"/>
    <property type="project" value="InterPro"/>
</dbReference>
<comment type="caution">
    <text evidence="3">The sequence shown here is derived from an EMBL/GenBank/DDBJ whole genome shotgun (WGS) entry which is preliminary data.</text>
</comment>
<keyword evidence="4" id="KW-1185">Reference proteome</keyword>
<feature type="signal peptide" evidence="2">
    <location>
        <begin position="1"/>
        <end position="20"/>
    </location>
</feature>
<evidence type="ECO:0000256" key="1">
    <source>
        <dbReference type="SAM" id="MobiDB-lite"/>
    </source>
</evidence>
<reference evidence="3" key="1">
    <citation type="submission" date="2020-09" db="EMBL/GenBank/DDBJ databases">
        <authorList>
            <person name="Kikuchi T."/>
        </authorList>
    </citation>
    <scope>NUCLEOTIDE SEQUENCE</scope>
    <source>
        <strain evidence="3">Ka4C1</strain>
    </source>
</reference>
<proteinExistence type="predicted"/>
<keyword evidence="2" id="KW-0732">Signal</keyword>
<accession>A0A7I8WNY5</accession>
<dbReference type="EMBL" id="CAJFDI010000002">
    <property type="protein sequence ID" value="CAD5214084.1"/>
    <property type="molecule type" value="Genomic_DNA"/>
</dbReference>
<dbReference type="AlphaFoldDB" id="A0A7I8WNY5"/>
<dbReference type="InterPro" id="IPR024079">
    <property type="entry name" value="MetalloPept_cat_dom_sf"/>
</dbReference>
<dbReference type="Proteomes" id="UP000659654">
    <property type="component" value="Unassembled WGS sequence"/>
</dbReference>
<dbReference type="OrthoDB" id="5850517at2759"/>
<gene>
    <name evidence="3" type="ORF">BXYJ_LOCUS3353</name>
</gene>